<keyword evidence="2" id="KW-1185">Reference proteome</keyword>
<evidence type="ECO:0000313" key="2">
    <source>
        <dbReference type="Proteomes" id="UP001259420"/>
    </source>
</evidence>
<dbReference type="Proteomes" id="UP001259420">
    <property type="component" value="Unassembled WGS sequence"/>
</dbReference>
<evidence type="ECO:0000313" key="1">
    <source>
        <dbReference type="EMBL" id="MDR6605615.1"/>
    </source>
</evidence>
<proteinExistence type="predicted"/>
<accession>A0ACC6JGX9</accession>
<sequence>MKVLNGAILTGCAHLSRIVMGFILLKIIAYYLGAEGMGALGHFMSVSTMVYMVAGGGIINAVIKYTSEYSKQPRLLLRFVSASATYSAAFSAVIMFFGVLCSKYIASLVFKDPGLYWVIIVLAVVQMVFAFVNLVVGISNGLMQTHVYSKIQVLGSILALPVMWVLTAKVGGVGAALSIVVMYASSFVPALYYYFKSNFRFKVAFVRLKRKELASLSSFTLMLLTTAVTFPVVEIIIRQILIDSAGFSAAGVWQGAIKLSSAYLGFFSVFLAYYFMPMISRIITGREIGLVTLKFMAMMMVAFGVGASILYSGRDFFIPLILSSSFKSLDDVIVYQLVGDFFKVASYVIGFVAVAKAATKVYIAAELVQNVLFLTCAMIMLKTYPGEKGVMIGYMISYIVYFVFAVAAFCTYLKLISAREKAHAIHC</sequence>
<protein>
    <submittedName>
        <fullName evidence="1">PST family polysaccharide transporter/antigen flippase</fullName>
    </submittedName>
</protein>
<gene>
    <name evidence="1" type="ORF">J2X87_000666</name>
</gene>
<dbReference type="EMBL" id="JAVDSD010000001">
    <property type="protein sequence ID" value="MDR6605615.1"/>
    <property type="molecule type" value="Genomic_DNA"/>
</dbReference>
<name>A0ACC6JGX9_9PSED</name>
<comment type="caution">
    <text evidence="1">The sequence shown here is derived from an EMBL/GenBank/DDBJ whole genome shotgun (WGS) entry which is preliminary data.</text>
</comment>
<reference evidence="1" key="1">
    <citation type="submission" date="2023-07" db="EMBL/GenBank/DDBJ databases">
        <title>Sorghum-associated microbial communities from plants grown in Nebraska, USA.</title>
        <authorList>
            <person name="Schachtman D."/>
        </authorList>
    </citation>
    <scope>NUCLEOTIDE SEQUENCE</scope>
    <source>
        <strain evidence="1">BE46</strain>
    </source>
</reference>
<organism evidence="1 2">
    <name type="scientific">Pseudomonas synxantha</name>
    <dbReference type="NCBI Taxonomy" id="47883"/>
    <lineage>
        <taxon>Bacteria</taxon>
        <taxon>Pseudomonadati</taxon>
        <taxon>Pseudomonadota</taxon>
        <taxon>Gammaproteobacteria</taxon>
        <taxon>Pseudomonadales</taxon>
        <taxon>Pseudomonadaceae</taxon>
        <taxon>Pseudomonas</taxon>
    </lineage>
</organism>